<feature type="compositionally biased region" description="Pro residues" evidence="2">
    <location>
        <begin position="345"/>
        <end position="364"/>
    </location>
</feature>
<feature type="region of interest" description="Disordered" evidence="2">
    <location>
        <begin position="616"/>
        <end position="650"/>
    </location>
</feature>
<feature type="compositionally biased region" description="Low complexity" evidence="2">
    <location>
        <begin position="203"/>
        <end position="218"/>
    </location>
</feature>
<accession>A0AA39WJ23</accession>
<keyword evidence="3" id="KW-1133">Transmembrane helix</keyword>
<feature type="compositionally biased region" description="Pro residues" evidence="2">
    <location>
        <begin position="726"/>
        <end position="739"/>
    </location>
</feature>
<feature type="region of interest" description="Disordered" evidence="2">
    <location>
        <begin position="1"/>
        <end position="415"/>
    </location>
</feature>
<organism evidence="4 5">
    <name type="scientific">Immersiella caudata</name>
    <dbReference type="NCBI Taxonomy" id="314043"/>
    <lineage>
        <taxon>Eukaryota</taxon>
        <taxon>Fungi</taxon>
        <taxon>Dikarya</taxon>
        <taxon>Ascomycota</taxon>
        <taxon>Pezizomycotina</taxon>
        <taxon>Sordariomycetes</taxon>
        <taxon>Sordariomycetidae</taxon>
        <taxon>Sordariales</taxon>
        <taxon>Lasiosphaeriaceae</taxon>
        <taxon>Immersiella</taxon>
    </lineage>
</organism>
<gene>
    <name evidence="4" type="ORF">B0T14DRAFT_567899</name>
</gene>
<feature type="compositionally biased region" description="Polar residues" evidence="2">
    <location>
        <begin position="861"/>
        <end position="877"/>
    </location>
</feature>
<keyword evidence="3" id="KW-0472">Membrane</keyword>
<proteinExistence type="predicted"/>
<feature type="compositionally biased region" description="Basic and acidic residues" evidence="2">
    <location>
        <begin position="1078"/>
        <end position="1089"/>
    </location>
</feature>
<evidence type="ECO:0000256" key="2">
    <source>
        <dbReference type="SAM" id="MobiDB-lite"/>
    </source>
</evidence>
<feature type="compositionally biased region" description="Basic and acidic residues" evidence="2">
    <location>
        <begin position="19"/>
        <end position="31"/>
    </location>
</feature>
<sequence>MDDVRDIVRGIIPGILGRAETDSGSEREPKKGSSRRSSRKRTKRGSTREPTTENKESAVASTSDAPPEKAAEEKSVKEDTGEPVVAGASTSSPPGESKSGEPTEENPAEDKLDKGKSPETATAEKTASQPEKAAEDGKPSDGGNARPPAGHAGSPSQAKEPKSPASPEKRRSSKGSLLKAAGEPAKKGTPSPKGTAEDRKKPATSSPSSSSKPASPKDGGSDGKSKTGPPSSDPEPGPSSQEDTGKWKESSTSSPPKDLPQPKSSSPLIQLSSDAPQPKSSSPLIQLSSDAPQTKSSPPKIQFSSSPPKNEANESNKPGKIFVRTPFPPRPESGDALESSDIESPPLPEPSPGPTPQPPQPSGPTTPLAQVYLTYDEEAALPSPEMDYSDMDIDSELPPQRPYIPGGFPIGNVQPRPLEYRRLQPDPDTPAARRHDTLAMRRARGEICGRGGRAPSEGGHAVENPVFETERLIQLGIEDPFVEQPLAGSQPPAATELARTGSENILSESEHNDRVASLRACLRMSEKKRDSLVRDTPITQARKHEQEINKMNAEIAEMKSRIARLLSGADAARARIAERTAPPTARPEEAAGPEEAVAPKTATVLSAEAPPTVAGVPQLPCGFEPLARPVPNPEERRPKLPNISPGKLARGLDKLMGGIWSPANRGSIAEAEADVLAALNPEKPGNAGGRTAGQAAAPAQTLDSGVPPEPATAAPRSDPLPSSRAIPPPLPPRQPPNADIPPSQNATEPESAPLPPPRPRAASFPKTHPLATRNERRKSTVPTAKQREVDKQKRRLNRLLEKEIARTISDPTGSEAAELITGRRERQSNPNARIAKHYARYPPIPDRDASPESNLDVFISSVITDSGRNAIVSSSTGKPDDSPSQGGQPPPSQLSRHDSWSTYPAPPSRPARSGPSQRSSGQQPPSRNTPLPDIRPRPGPAGASRWGERSTQGAGSQAGFHTDDSWGSAQNASAREVQPDVQDQGASQSAESGGLYPDDDYGFEGLTTSSEETEEDEEKKKERGERREALLKARQEAGVGPWAGDRASMRGEGERVEFPQVEYDDNYNRRILAAEDIPEHLTQRTRSSDWEPDGCAPKPRPADKPNSDKEDTKSEASHDHFHQDGLDKPCCGLPLGCRAKFAQLAVIIKDMQRKMQSDANLKSQRSSTEYQAVRQRLEVAERELAALRVAPPLQTRVENLEEYIRQRDDPTLNAPRLSPRRLGRRGVLLAVLAAIVLLVMNWVGSGRPPSMPWGPYSNQSFSSLHGGHFNSVPGYYTSRWPSELFNMAAAGTIGWWMSYYNGWFGSAAQRR</sequence>
<feature type="coiled-coil region" evidence="1">
    <location>
        <begin position="1163"/>
        <end position="1190"/>
    </location>
</feature>
<feature type="compositionally biased region" description="Basic and acidic residues" evidence="2">
    <location>
        <begin position="1018"/>
        <end position="1035"/>
    </location>
</feature>
<feature type="region of interest" description="Disordered" evidence="2">
    <location>
        <begin position="680"/>
        <end position="1060"/>
    </location>
</feature>
<feature type="region of interest" description="Disordered" evidence="2">
    <location>
        <begin position="1078"/>
        <end position="1125"/>
    </location>
</feature>
<reference evidence="4" key="1">
    <citation type="submission" date="2023-06" db="EMBL/GenBank/DDBJ databases">
        <title>Genome-scale phylogeny and comparative genomics of the fungal order Sordariales.</title>
        <authorList>
            <consortium name="Lawrence Berkeley National Laboratory"/>
            <person name="Hensen N."/>
            <person name="Bonometti L."/>
            <person name="Westerberg I."/>
            <person name="Brannstrom I.O."/>
            <person name="Guillou S."/>
            <person name="Cros-Aarteil S."/>
            <person name="Calhoun S."/>
            <person name="Haridas S."/>
            <person name="Kuo A."/>
            <person name="Mondo S."/>
            <person name="Pangilinan J."/>
            <person name="Riley R."/>
            <person name="Labutti K."/>
            <person name="Andreopoulos B."/>
            <person name="Lipzen A."/>
            <person name="Chen C."/>
            <person name="Yanf M."/>
            <person name="Daum C."/>
            <person name="Ng V."/>
            <person name="Clum A."/>
            <person name="Steindorff A."/>
            <person name="Ohm R."/>
            <person name="Martin F."/>
            <person name="Silar P."/>
            <person name="Natvig D."/>
            <person name="Lalanne C."/>
            <person name="Gautier V."/>
            <person name="Ament-Velasquez S.L."/>
            <person name="Kruys A."/>
            <person name="Hutchinson M.I."/>
            <person name="Powell A.J."/>
            <person name="Barry K."/>
            <person name="Miller A.N."/>
            <person name="Grigoriev I.V."/>
            <person name="Debuchy R."/>
            <person name="Gladieux P."/>
            <person name="Thoren M.H."/>
            <person name="Johannesson H."/>
        </authorList>
    </citation>
    <scope>NUCLEOTIDE SEQUENCE</scope>
    <source>
        <strain evidence="4">CBS 606.72</strain>
    </source>
</reference>
<dbReference type="Proteomes" id="UP001175000">
    <property type="component" value="Unassembled WGS sequence"/>
</dbReference>
<feature type="compositionally biased region" description="Basic and acidic residues" evidence="2">
    <location>
        <begin position="66"/>
        <end position="80"/>
    </location>
</feature>
<feature type="compositionally biased region" description="Basic and acidic residues" evidence="2">
    <location>
        <begin position="46"/>
        <end position="56"/>
    </location>
</feature>
<name>A0AA39WJ23_9PEZI</name>
<evidence type="ECO:0000313" key="5">
    <source>
        <dbReference type="Proteomes" id="UP001175000"/>
    </source>
</evidence>
<feature type="compositionally biased region" description="Polar residues" evidence="2">
    <location>
        <begin position="262"/>
        <end position="316"/>
    </location>
</feature>
<feature type="coiled-coil region" evidence="1">
    <location>
        <begin position="541"/>
        <end position="568"/>
    </location>
</feature>
<evidence type="ECO:0000313" key="4">
    <source>
        <dbReference type="EMBL" id="KAK0616287.1"/>
    </source>
</evidence>
<keyword evidence="5" id="KW-1185">Reference proteome</keyword>
<feature type="transmembrane region" description="Helical" evidence="3">
    <location>
        <begin position="1226"/>
        <end position="1244"/>
    </location>
</feature>
<keyword evidence="3" id="KW-0812">Transmembrane</keyword>
<evidence type="ECO:0000256" key="1">
    <source>
        <dbReference type="SAM" id="Coils"/>
    </source>
</evidence>
<evidence type="ECO:0000256" key="3">
    <source>
        <dbReference type="SAM" id="Phobius"/>
    </source>
</evidence>
<feature type="compositionally biased region" description="Basic residues" evidence="2">
    <location>
        <begin position="32"/>
        <end position="45"/>
    </location>
</feature>
<keyword evidence="1" id="KW-0175">Coiled coil</keyword>
<comment type="caution">
    <text evidence="4">The sequence shown here is derived from an EMBL/GenBank/DDBJ whole genome shotgun (WGS) entry which is preliminary data.</text>
</comment>
<feature type="compositionally biased region" description="Basic and acidic residues" evidence="2">
    <location>
        <begin position="159"/>
        <end position="170"/>
    </location>
</feature>
<feature type="compositionally biased region" description="Basic and acidic residues" evidence="2">
    <location>
        <begin position="108"/>
        <end position="117"/>
    </location>
</feature>
<feature type="compositionally biased region" description="Polar residues" evidence="2">
    <location>
        <begin position="119"/>
        <end position="129"/>
    </location>
</feature>
<dbReference type="EMBL" id="JAULSU010000005">
    <property type="protein sequence ID" value="KAK0616287.1"/>
    <property type="molecule type" value="Genomic_DNA"/>
</dbReference>
<feature type="compositionally biased region" description="Low complexity" evidence="2">
    <location>
        <begin position="910"/>
        <end position="926"/>
    </location>
</feature>
<feature type="compositionally biased region" description="Basic and acidic residues" evidence="2">
    <location>
        <begin position="1047"/>
        <end position="1057"/>
    </location>
</feature>
<protein>
    <submittedName>
        <fullName evidence="4">Uncharacterized protein</fullName>
    </submittedName>
</protein>
<feature type="compositionally biased region" description="Basic and acidic residues" evidence="2">
    <location>
        <begin position="1100"/>
        <end position="1125"/>
    </location>
</feature>